<dbReference type="SUPFAM" id="SSF111126">
    <property type="entry name" value="Ligand-binding domain in the NO signalling and Golgi transport"/>
    <property type="match status" value="1"/>
</dbReference>
<reference evidence="2" key="1">
    <citation type="submission" date="2019-04" db="EMBL/GenBank/DDBJ databases">
        <authorList>
            <person name="Brambilla D."/>
        </authorList>
    </citation>
    <scope>NUCLEOTIDE SEQUENCE</scope>
    <source>
        <strain evidence="2">BAL1</strain>
    </source>
</reference>
<organism evidence="2">
    <name type="scientific">Rheinheimera sp. BAL341</name>
    <dbReference type="NCBI Taxonomy" id="1708203"/>
    <lineage>
        <taxon>Bacteria</taxon>
        <taxon>Pseudomonadati</taxon>
        <taxon>Pseudomonadota</taxon>
        <taxon>Gammaproteobacteria</taxon>
        <taxon>Chromatiales</taxon>
        <taxon>Chromatiaceae</taxon>
        <taxon>Rheinheimera</taxon>
    </lineage>
</organism>
<dbReference type="PANTHER" id="PTHR45655:SF13">
    <property type="entry name" value="SOLUBLE GUANYLATE CYCLASE GCY-32-RELATED"/>
    <property type="match status" value="1"/>
</dbReference>
<dbReference type="Gene3D" id="3.90.1520.10">
    <property type="entry name" value="H-NOX domain"/>
    <property type="match status" value="1"/>
</dbReference>
<feature type="domain" description="Heme NO-binding" evidence="1">
    <location>
        <begin position="2"/>
        <end position="161"/>
    </location>
</feature>
<dbReference type="Pfam" id="PF07700">
    <property type="entry name" value="HNOB"/>
    <property type="match status" value="1"/>
</dbReference>
<evidence type="ECO:0000313" key="2">
    <source>
        <dbReference type="EMBL" id="VHO00219.1"/>
    </source>
</evidence>
<sequence>MKGIIFNVLEDMVVEKFGMQVWNNLLQKHAPPDRVYVSAKHYDENELFAMANEVAEILAIPLQDVVKAFGHYLFKGLADRHMSVVDNFPDFTSLVMGIHDVIHVEVNKLYQDPALPSISCQLKTPHTIEMRYSSPRKLCFCAEGLLFGAADYFKQTISISHDLCMHNGASHCILNVEIQHD</sequence>
<name>A0A486XH88_9GAMM</name>
<protein>
    <submittedName>
        <fullName evidence="2">Guanylate cyclase-related protein</fullName>
    </submittedName>
</protein>
<dbReference type="EMBL" id="CAAJGR010000013">
    <property type="protein sequence ID" value="VHO00219.1"/>
    <property type="molecule type" value="Genomic_DNA"/>
</dbReference>
<dbReference type="InterPro" id="IPR011644">
    <property type="entry name" value="Heme_NO-bd"/>
</dbReference>
<proteinExistence type="predicted"/>
<dbReference type="GO" id="GO:0020037">
    <property type="term" value="F:heme binding"/>
    <property type="evidence" value="ECO:0007669"/>
    <property type="project" value="InterPro"/>
</dbReference>
<dbReference type="PANTHER" id="PTHR45655">
    <property type="entry name" value="GUANYLATE CYCLASE SOLUBLE SUBUNIT BETA-2"/>
    <property type="match status" value="1"/>
</dbReference>
<dbReference type="AlphaFoldDB" id="A0A486XH88"/>
<accession>A0A486XH88</accession>
<dbReference type="InterPro" id="IPR038158">
    <property type="entry name" value="H-NOX_domain_sf"/>
</dbReference>
<evidence type="ECO:0000259" key="1">
    <source>
        <dbReference type="Pfam" id="PF07700"/>
    </source>
</evidence>
<gene>
    <name evidence="2" type="ORF">BAL341_112</name>
</gene>
<dbReference type="InterPro" id="IPR024096">
    <property type="entry name" value="NO_sig/Golgi_transp_ligand-bd"/>
</dbReference>